<dbReference type="InterPro" id="IPR007384">
    <property type="entry name" value="UCP006257"/>
</dbReference>
<dbReference type="SUPFAM" id="SSF158452">
    <property type="entry name" value="YqcC-like"/>
    <property type="match status" value="1"/>
</dbReference>
<dbReference type="InterPro" id="IPR023376">
    <property type="entry name" value="YqcC-like_dom"/>
</dbReference>
<accession>A0A2X1NIB7</accession>
<dbReference type="GO" id="GO:0044010">
    <property type="term" value="P:single-species biofilm formation"/>
    <property type="evidence" value="ECO:0007669"/>
    <property type="project" value="TreeGrafter"/>
</dbReference>
<proteinExistence type="predicted"/>
<dbReference type="InterPro" id="IPR036814">
    <property type="entry name" value="YqcC-like_sf"/>
</dbReference>
<evidence type="ECO:0000313" key="2">
    <source>
        <dbReference type="EMBL" id="SPX17104.1"/>
    </source>
</evidence>
<dbReference type="Pfam" id="PF04287">
    <property type="entry name" value="DUF446"/>
    <property type="match status" value="1"/>
</dbReference>
<dbReference type="Gene3D" id="1.20.1440.40">
    <property type="entry name" value="YqcC-like"/>
    <property type="match status" value="1"/>
</dbReference>
<gene>
    <name evidence="2" type="primary">yqcC</name>
    <name evidence="2" type="ORF">NCTC9073_04910</name>
</gene>
<evidence type="ECO:0000259" key="1">
    <source>
        <dbReference type="Pfam" id="PF04287"/>
    </source>
</evidence>
<name>A0A2X1NIB7_ECOLX</name>
<reference evidence="2 3" key="1">
    <citation type="submission" date="2018-06" db="EMBL/GenBank/DDBJ databases">
        <authorList>
            <consortium name="Pathogen Informatics"/>
            <person name="Doyle S."/>
        </authorList>
    </citation>
    <scope>NUCLEOTIDE SEQUENCE [LARGE SCALE GENOMIC DNA]</scope>
    <source>
        <strain evidence="2 3">NCTC9073</strain>
    </source>
</reference>
<protein>
    <submittedName>
        <fullName evidence="2">Domain of uncharacterized function, DUF446</fullName>
    </submittedName>
</protein>
<dbReference type="AlphaFoldDB" id="A0A2X1NIB7"/>
<evidence type="ECO:0000313" key="3">
    <source>
        <dbReference type="Proteomes" id="UP000250780"/>
    </source>
</evidence>
<organism evidence="2 3">
    <name type="scientific">Escherichia coli</name>
    <dbReference type="NCBI Taxonomy" id="562"/>
    <lineage>
        <taxon>Bacteria</taxon>
        <taxon>Pseudomonadati</taxon>
        <taxon>Pseudomonadota</taxon>
        <taxon>Gammaproteobacteria</taxon>
        <taxon>Enterobacterales</taxon>
        <taxon>Enterobacteriaceae</taxon>
        <taxon>Escherichia</taxon>
    </lineage>
</organism>
<dbReference type="PANTHER" id="PTHR39586">
    <property type="entry name" value="CYTOPLASMIC PROTEIN-RELATED"/>
    <property type="match status" value="1"/>
</dbReference>
<dbReference type="PANTHER" id="PTHR39586:SF1">
    <property type="entry name" value="CYTOPLASMIC PROTEIN"/>
    <property type="match status" value="1"/>
</dbReference>
<feature type="domain" description="YqcC-like" evidence="1">
    <location>
        <begin position="2"/>
        <end position="52"/>
    </location>
</feature>
<dbReference type="EMBL" id="UASD01000009">
    <property type="protein sequence ID" value="SPX17104.1"/>
    <property type="molecule type" value="Genomic_DNA"/>
</dbReference>
<dbReference type="Proteomes" id="UP000250780">
    <property type="component" value="Unassembled WGS sequence"/>
</dbReference>
<sequence length="53" mass="6214">MNPSRINLTVPKPFFMDTMEPLEWLQWVLIPRMHDLLDNNQPLPGRFAVAPLL</sequence>